<evidence type="ECO:0000256" key="1">
    <source>
        <dbReference type="SAM" id="MobiDB-lite"/>
    </source>
</evidence>
<feature type="compositionally biased region" description="Basic and acidic residues" evidence="1">
    <location>
        <begin position="47"/>
        <end position="68"/>
    </location>
</feature>
<accession>A0A9N7U299</accession>
<proteinExistence type="predicted"/>
<sequence>MSERHGATSSSSSSSPPSPPPPPPRLPRLPRTEVPLSGSQTSVSSLKAEEPEPADTRRQAGRRTDSGRRSALRTPLRPLLLSGRLTLARRILNSRLPASDLLFHPIVLSKFSDCHALPADPPLASPWD</sequence>
<dbReference type="Proteomes" id="UP001153269">
    <property type="component" value="Unassembled WGS sequence"/>
</dbReference>
<dbReference type="EMBL" id="CADEAL010000666">
    <property type="protein sequence ID" value="CAB1423564.1"/>
    <property type="molecule type" value="Genomic_DNA"/>
</dbReference>
<organism evidence="2 3">
    <name type="scientific">Pleuronectes platessa</name>
    <name type="common">European plaice</name>
    <dbReference type="NCBI Taxonomy" id="8262"/>
    <lineage>
        <taxon>Eukaryota</taxon>
        <taxon>Metazoa</taxon>
        <taxon>Chordata</taxon>
        <taxon>Craniata</taxon>
        <taxon>Vertebrata</taxon>
        <taxon>Euteleostomi</taxon>
        <taxon>Actinopterygii</taxon>
        <taxon>Neopterygii</taxon>
        <taxon>Teleostei</taxon>
        <taxon>Neoteleostei</taxon>
        <taxon>Acanthomorphata</taxon>
        <taxon>Carangaria</taxon>
        <taxon>Pleuronectiformes</taxon>
        <taxon>Pleuronectoidei</taxon>
        <taxon>Pleuronectidae</taxon>
        <taxon>Pleuronectes</taxon>
    </lineage>
</organism>
<feature type="region of interest" description="Disordered" evidence="1">
    <location>
        <begin position="1"/>
        <end position="75"/>
    </location>
</feature>
<comment type="caution">
    <text evidence="2">The sequence shown here is derived from an EMBL/GenBank/DDBJ whole genome shotgun (WGS) entry which is preliminary data.</text>
</comment>
<reference evidence="2" key="1">
    <citation type="submission" date="2020-03" db="EMBL/GenBank/DDBJ databases">
        <authorList>
            <person name="Weist P."/>
        </authorList>
    </citation>
    <scope>NUCLEOTIDE SEQUENCE</scope>
</reference>
<evidence type="ECO:0000313" key="3">
    <source>
        <dbReference type="Proteomes" id="UP001153269"/>
    </source>
</evidence>
<name>A0A9N7U299_PLEPL</name>
<evidence type="ECO:0000313" key="2">
    <source>
        <dbReference type="EMBL" id="CAB1423564.1"/>
    </source>
</evidence>
<protein>
    <submittedName>
        <fullName evidence="2">Uncharacterized protein</fullName>
    </submittedName>
</protein>
<gene>
    <name evidence="2" type="ORF">PLEPLA_LOCUS11484</name>
</gene>
<dbReference type="AlphaFoldDB" id="A0A9N7U299"/>
<keyword evidence="3" id="KW-1185">Reference proteome</keyword>
<feature type="compositionally biased region" description="Pro residues" evidence="1">
    <location>
        <begin position="16"/>
        <end position="27"/>
    </location>
</feature>